<feature type="region of interest" description="Disordered" evidence="1">
    <location>
        <begin position="353"/>
        <end position="374"/>
    </location>
</feature>
<feature type="domain" description="C2" evidence="2">
    <location>
        <begin position="1"/>
        <end position="109"/>
    </location>
</feature>
<evidence type="ECO:0000256" key="1">
    <source>
        <dbReference type="SAM" id="MobiDB-lite"/>
    </source>
</evidence>
<dbReference type="Pfam" id="PF00168">
    <property type="entry name" value="C2"/>
    <property type="match status" value="1"/>
</dbReference>
<dbReference type="GO" id="GO:0010828">
    <property type="term" value="P:positive regulation of D-glucose transmembrane transport"/>
    <property type="evidence" value="ECO:0007669"/>
    <property type="project" value="TreeGrafter"/>
</dbReference>
<feature type="compositionally biased region" description="Low complexity" evidence="1">
    <location>
        <begin position="453"/>
        <end position="468"/>
    </location>
</feature>
<dbReference type="Proteomes" id="UP000085678">
    <property type="component" value="Unplaced"/>
</dbReference>
<dbReference type="InParanoid" id="A0A1S3JK63"/>
<dbReference type="Gene3D" id="2.60.40.150">
    <property type="entry name" value="C2 domain"/>
    <property type="match status" value="1"/>
</dbReference>
<dbReference type="GO" id="GO:0090314">
    <property type="term" value="P:positive regulation of protein targeting to membrane"/>
    <property type="evidence" value="ECO:0007669"/>
    <property type="project" value="TreeGrafter"/>
</dbReference>
<dbReference type="PANTHER" id="PTHR37412:SF2">
    <property type="entry name" value="C2 DOMAIN-CONTAINING PROTEIN 5"/>
    <property type="match status" value="1"/>
</dbReference>
<proteinExistence type="predicted"/>
<feature type="region of interest" description="Disordered" evidence="1">
    <location>
        <begin position="424"/>
        <end position="468"/>
    </location>
</feature>
<dbReference type="InterPro" id="IPR056431">
    <property type="entry name" value="C2CD5_YbjQ-rel_dom"/>
</dbReference>
<dbReference type="InterPro" id="IPR035892">
    <property type="entry name" value="C2_domain_sf"/>
</dbReference>
<evidence type="ECO:0000313" key="4">
    <source>
        <dbReference type="RefSeq" id="XP_013410299.1"/>
    </source>
</evidence>
<accession>A0A1S3JK63</accession>
<gene>
    <name evidence="4" type="primary">LOC106173649</name>
</gene>
<dbReference type="InterPro" id="IPR056430">
    <property type="entry name" value="C2CD5_YbjQ-like_dom"/>
</dbReference>
<dbReference type="GeneID" id="106173649"/>
<dbReference type="Pfam" id="PF23025">
    <property type="entry name" value="YbjQ_2"/>
    <property type="match status" value="3"/>
</dbReference>
<feature type="compositionally biased region" description="Low complexity" evidence="1">
    <location>
        <begin position="256"/>
        <end position="275"/>
    </location>
</feature>
<protein>
    <submittedName>
        <fullName evidence="4">C2 domain-containing protein 5</fullName>
    </submittedName>
</protein>
<dbReference type="GO" id="GO:0065002">
    <property type="term" value="P:intracellular protein transmembrane transport"/>
    <property type="evidence" value="ECO:0007669"/>
    <property type="project" value="TreeGrafter"/>
</dbReference>
<reference evidence="4" key="1">
    <citation type="submission" date="2025-08" db="UniProtKB">
        <authorList>
            <consortium name="RefSeq"/>
        </authorList>
    </citation>
    <scope>IDENTIFICATION</scope>
    <source>
        <tissue evidence="4">Gonads</tissue>
    </source>
</reference>
<dbReference type="GO" id="GO:0031340">
    <property type="term" value="P:positive regulation of vesicle fusion"/>
    <property type="evidence" value="ECO:0007669"/>
    <property type="project" value="TreeGrafter"/>
</dbReference>
<dbReference type="PROSITE" id="PS50004">
    <property type="entry name" value="C2"/>
    <property type="match status" value="1"/>
</dbReference>
<keyword evidence="3" id="KW-1185">Reference proteome</keyword>
<dbReference type="InterPro" id="IPR057815">
    <property type="entry name" value="C2CD5_C"/>
</dbReference>
<dbReference type="AlphaFoldDB" id="A0A1S3JK63"/>
<dbReference type="GO" id="GO:0005509">
    <property type="term" value="F:calcium ion binding"/>
    <property type="evidence" value="ECO:0007669"/>
    <property type="project" value="TreeGrafter"/>
</dbReference>
<dbReference type="KEGG" id="lak:106173649"/>
<feature type="compositionally biased region" description="Basic and acidic residues" evidence="1">
    <location>
        <begin position="295"/>
        <end position="306"/>
    </location>
</feature>
<evidence type="ECO:0000259" key="2">
    <source>
        <dbReference type="PROSITE" id="PS50004"/>
    </source>
</evidence>
<dbReference type="Pfam" id="PF23028">
    <property type="entry name" value="YbjQ_3"/>
    <property type="match status" value="1"/>
</dbReference>
<dbReference type="RefSeq" id="XP_013410299.1">
    <property type="nucleotide sequence ID" value="XM_013554845.1"/>
</dbReference>
<dbReference type="InterPro" id="IPR037785">
    <property type="entry name" value="C2_C2CD5"/>
</dbReference>
<dbReference type="SMART" id="SM00239">
    <property type="entry name" value="C2"/>
    <property type="match status" value="1"/>
</dbReference>
<sequence length="1162" mass="127224">MPAKVKVRILGGRGLPIMDRASDLTDAFVEVRFGNVTQKTDVFRKSLNPLWNSEWFRFEVDDEDLQDEPLQLRVLDYDTYSAHDAIGKVYINLNPLLSKDSASSICGWFPIYDTMHGIRGEINVIVKLELFTDVNRYRQSSCGVQFFGSTCVPYGYRAQAIYGFVEELVVNDDPEYQWIDKIRTPRASNETRQRLFSTLSGELQRRIGLKVLEMGGNAIIGYRQCFDLEGESGIVVRGIGSAVSIVKQVLLSSPPSCSPVSNNGSQKQQQQTQQQRVPDEVTSDPVGGAASATDKGSDSCEVKEETGVTEEGSGGSTGHLLAWPCLKVYYLEPVLASSFSPPQSQSLHTNRSFPFFRRSNSTPSTSIKPASKINYSDPTTPTRLASPFFAFSFVVPEESAVVTTTANVANVCATAPPLMAGSANPFKLSTSPTARPPGQGMPVLSRRLSDSELGSPKGSLTGSSGSGADSLSARIPSLRPLLPPQSIEILEYPFFTITSFPAGFIVHLGGVVSARSVKLLDRIHNPEEPETRDAWWIEIRTEMRSHARAMGCHAVVGYVEHTSICDEIIVLSATGTAAIVNMSMEKEQLRTQQQQQQLLTMSLDRTLFDREKEKEKDKKLHIDVNLANQQRDPHGSESDDAYDCSLCHVPYNETSAPFPVSLSRCTICKRGKVPDVLFTTVEPPVELVTVGKGCLVQARICRPKKEAKAGESNAKEVSDNLPFMEYELHSQLMNKLKVKGMNALFGLKIQVEVGETMLIAVATATAAYIAALPSPPVPRVSGKDSYSESGSKGPPSDSEEELSELDMSAGNKDTYIIELDDAEDKAVVSVLFDSEVPDGFYACNTEFMPGLCNLVTTLQMFTRVWRGEVKAKTNQEFSNILEGLIRGIFFKLRKLSPCVVCDLSFDLDLPDESYVQVAITAICAVFIEQADSVSLDSSLSQDKPISKSEADDMMFHMEEDGVENVQQRTRKLSGHGDRRSWIQQKPILKYGVELTPLSYIPGGRIDTYLGHLNFFYIRESTSLRENGGLSGFMHSFIAEVMAIVRAHVVALGGNAMVAYRMSECVLLDNPNRNQGQCLINVSGDAVQVIYDADMNPAIQLAAMATAKADSPSDSVKLSTEGRQAGLLTVDIAKANRRGGRSPAVSPNPAGRQVQLASLVTDV</sequence>
<name>A0A1S3JK63_LINAN</name>
<dbReference type="InterPro" id="IPR000008">
    <property type="entry name" value="C2_dom"/>
</dbReference>
<organism evidence="3 4">
    <name type="scientific">Lingula anatina</name>
    <name type="common">Brachiopod</name>
    <name type="synonym">Lingula unguis</name>
    <dbReference type="NCBI Taxonomy" id="7574"/>
    <lineage>
        <taxon>Eukaryota</taxon>
        <taxon>Metazoa</taxon>
        <taxon>Spiralia</taxon>
        <taxon>Lophotrochozoa</taxon>
        <taxon>Brachiopoda</taxon>
        <taxon>Linguliformea</taxon>
        <taxon>Lingulata</taxon>
        <taxon>Lingulida</taxon>
        <taxon>Linguloidea</taxon>
        <taxon>Lingulidae</taxon>
        <taxon>Lingula</taxon>
    </lineage>
</organism>
<feature type="region of interest" description="Disordered" evidence="1">
    <location>
        <begin position="777"/>
        <end position="805"/>
    </location>
</feature>
<dbReference type="FunCoup" id="A0A1S3JK63">
    <property type="interactions" value="1487"/>
</dbReference>
<dbReference type="OrthoDB" id="419768at2759"/>
<dbReference type="InterPro" id="IPR038983">
    <property type="entry name" value="C2CD5"/>
</dbReference>
<feature type="region of interest" description="Disordered" evidence="1">
    <location>
        <begin position="256"/>
        <end position="316"/>
    </location>
</feature>
<dbReference type="GO" id="GO:0072659">
    <property type="term" value="P:protein localization to plasma membrane"/>
    <property type="evidence" value="ECO:0007669"/>
    <property type="project" value="TreeGrafter"/>
</dbReference>
<evidence type="ECO:0000313" key="3">
    <source>
        <dbReference type="Proteomes" id="UP000085678"/>
    </source>
</evidence>
<dbReference type="PANTHER" id="PTHR37412">
    <property type="entry name" value="C2 DOMAIN-CONTAINING PROTEIN 5"/>
    <property type="match status" value="1"/>
</dbReference>
<dbReference type="Pfam" id="PF23128">
    <property type="entry name" value="YbjQ_4"/>
    <property type="match status" value="1"/>
</dbReference>
<dbReference type="CDD" id="cd08688">
    <property type="entry name" value="C2_KIAA0528-like"/>
    <property type="match status" value="1"/>
</dbReference>
<dbReference type="SUPFAM" id="SSF49562">
    <property type="entry name" value="C2 domain (Calcium/lipid-binding domain, CaLB)"/>
    <property type="match status" value="1"/>
</dbReference>
<dbReference type="GO" id="GO:0005886">
    <property type="term" value="C:plasma membrane"/>
    <property type="evidence" value="ECO:0007669"/>
    <property type="project" value="TreeGrafter"/>
</dbReference>
<dbReference type="GO" id="GO:0005544">
    <property type="term" value="F:calcium-dependent phospholipid binding"/>
    <property type="evidence" value="ECO:0007669"/>
    <property type="project" value="InterPro"/>
</dbReference>
<dbReference type="STRING" id="7574.A0A1S3JK63"/>